<dbReference type="KEGG" id="ehx:EMIHUDRAFT_360443"/>
<dbReference type="HOGENOM" id="CLU_496490_0_0_1"/>
<feature type="compositionally biased region" description="Low complexity" evidence="1">
    <location>
        <begin position="34"/>
        <end position="57"/>
    </location>
</feature>
<dbReference type="SUPFAM" id="SSF53590">
    <property type="entry name" value="Nucleoside hydrolase"/>
    <property type="match status" value="1"/>
</dbReference>
<reference evidence="3" key="1">
    <citation type="journal article" date="2013" name="Nature">
        <title>Pan genome of the phytoplankton Emiliania underpins its global distribution.</title>
        <authorList>
            <person name="Read B.A."/>
            <person name="Kegel J."/>
            <person name="Klute M.J."/>
            <person name="Kuo A."/>
            <person name="Lefebvre S.C."/>
            <person name="Maumus F."/>
            <person name="Mayer C."/>
            <person name="Miller J."/>
            <person name="Monier A."/>
            <person name="Salamov A."/>
            <person name="Young J."/>
            <person name="Aguilar M."/>
            <person name="Claverie J.M."/>
            <person name="Frickenhaus S."/>
            <person name="Gonzalez K."/>
            <person name="Herman E.K."/>
            <person name="Lin Y.C."/>
            <person name="Napier J."/>
            <person name="Ogata H."/>
            <person name="Sarno A.F."/>
            <person name="Shmutz J."/>
            <person name="Schroeder D."/>
            <person name="de Vargas C."/>
            <person name="Verret F."/>
            <person name="von Dassow P."/>
            <person name="Valentin K."/>
            <person name="Van de Peer Y."/>
            <person name="Wheeler G."/>
            <person name="Dacks J.B."/>
            <person name="Delwiche C.F."/>
            <person name="Dyhrman S.T."/>
            <person name="Glockner G."/>
            <person name="John U."/>
            <person name="Richards T."/>
            <person name="Worden A.Z."/>
            <person name="Zhang X."/>
            <person name="Grigoriev I.V."/>
            <person name="Allen A.E."/>
            <person name="Bidle K."/>
            <person name="Borodovsky M."/>
            <person name="Bowler C."/>
            <person name="Brownlee C."/>
            <person name="Cock J.M."/>
            <person name="Elias M."/>
            <person name="Gladyshev V.N."/>
            <person name="Groth M."/>
            <person name="Guda C."/>
            <person name="Hadaegh A."/>
            <person name="Iglesias-Rodriguez M.D."/>
            <person name="Jenkins J."/>
            <person name="Jones B.M."/>
            <person name="Lawson T."/>
            <person name="Leese F."/>
            <person name="Lindquist E."/>
            <person name="Lobanov A."/>
            <person name="Lomsadze A."/>
            <person name="Malik S.B."/>
            <person name="Marsh M.E."/>
            <person name="Mackinder L."/>
            <person name="Mock T."/>
            <person name="Mueller-Roeber B."/>
            <person name="Pagarete A."/>
            <person name="Parker M."/>
            <person name="Probert I."/>
            <person name="Quesneville H."/>
            <person name="Raines C."/>
            <person name="Rensing S.A."/>
            <person name="Riano-Pachon D.M."/>
            <person name="Richier S."/>
            <person name="Rokitta S."/>
            <person name="Shiraiwa Y."/>
            <person name="Soanes D.M."/>
            <person name="van der Giezen M."/>
            <person name="Wahlund T.M."/>
            <person name="Williams B."/>
            <person name="Wilson W."/>
            <person name="Wolfe G."/>
            <person name="Wurch L.L."/>
        </authorList>
    </citation>
    <scope>NUCLEOTIDE SEQUENCE</scope>
</reference>
<dbReference type="eggNOG" id="ENOG502S860">
    <property type="taxonomic scope" value="Eukaryota"/>
</dbReference>
<evidence type="ECO:0000256" key="1">
    <source>
        <dbReference type="SAM" id="MobiDB-lite"/>
    </source>
</evidence>
<evidence type="ECO:0008006" key="4">
    <source>
        <dbReference type="Google" id="ProtNLM"/>
    </source>
</evidence>
<dbReference type="Gene3D" id="3.90.245.10">
    <property type="entry name" value="Ribonucleoside hydrolase-like"/>
    <property type="match status" value="1"/>
</dbReference>
<dbReference type="RefSeq" id="XP_005756493.1">
    <property type="nucleotide sequence ID" value="XM_005756436.1"/>
</dbReference>
<protein>
    <recommendedName>
        <fullName evidence="4">Inosine/uridine-preferring nucleoside hydrolase domain-containing protein</fullName>
    </recommendedName>
</protein>
<organism evidence="2 3">
    <name type="scientific">Emiliania huxleyi (strain CCMP1516)</name>
    <dbReference type="NCBI Taxonomy" id="280463"/>
    <lineage>
        <taxon>Eukaryota</taxon>
        <taxon>Haptista</taxon>
        <taxon>Haptophyta</taxon>
        <taxon>Prymnesiophyceae</taxon>
        <taxon>Isochrysidales</taxon>
        <taxon>Noelaerhabdaceae</taxon>
        <taxon>Emiliania</taxon>
    </lineage>
</organism>
<accession>A0A0D3HYH9</accession>
<dbReference type="GO" id="GO:0016799">
    <property type="term" value="F:hydrolase activity, hydrolyzing N-glycosyl compounds"/>
    <property type="evidence" value="ECO:0007669"/>
    <property type="project" value="InterPro"/>
</dbReference>
<dbReference type="EnsemblProtists" id="EOD04064">
    <property type="protein sequence ID" value="EOD04064"/>
    <property type="gene ID" value="EMIHUDRAFT_360443"/>
</dbReference>
<dbReference type="Proteomes" id="UP000013827">
    <property type="component" value="Unassembled WGS sequence"/>
</dbReference>
<proteinExistence type="predicted"/>
<feature type="region of interest" description="Disordered" evidence="1">
    <location>
        <begin position="475"/>
        <end position="549"/>
    </location>
</feature>
<evidence type="ECO:0000313" key="2">
    <source>
        <dbReference type="EnsemblProtists" id="EOD04064"/>
    </source>
</evidence>
<name>A0A0D3HYH9_EMIH1</name>
<dbReference type="AlphaFoldDB" id="A0A0D3HYH9"/>
<feature type="compositionally biased region" description="Basic residues" evidence="1">
    <location>
        <begin position="504"/>
        <end position="526"/>
    </location>
</feature>
<dbReference type="InterPro" id="IPR036452">
    <property type="entry name" value="Ribo_hydro-like"/>
</dbReference>
<keyword evidence="3" id="KW-1185">Reference proteome</keyword>
<sequence>MLDLLERAHALMGSVGVSPPRLRRPPSIPPSPPAASNEPPAFASSASGSGASFEEPSTTQLLDSLPPEVCLAVREALLSLPAQAAQADDALEHIIGCLSEHRKRRGRQSSPRRGLEFLVTMDPGQDLDDEMLLVLLAALTQRGLLACRGVITCLAPADLRAQLAAGTLRSLGLSGVPTAAGTDGGGGGGEAAAVEEMKKVRYLVRGLSSTGAQSGLRAGFALMRSSLLAAEDRSLVLVVVSSLKDAAELLREEGALFKRKVRQVVIQGGVLPFSPGVAAAGEMLEPDSAHNNAFDAASSRFFYHRCQELGVPLLVLSRFAAYGCQVPRSTYDDLAATGGQIGRRLQETQRTSIERLWRRACAPADSPSRAGLPVRCDKRWFCDTFLGGDGRDRAEDVSIWDLVRGFNMYDPIALVAAVPALAERFFETDDLVVHGVRHRVVGVSADRSGVRPGSGLQEWLCAAFLEGARLEAAAEEGEEELPRSGSMGRPPWSRAERGAEQHAHARTARTWTSRRTHARTHTHAHVRTQTQTHAHARAQRTRTTLLRRQ</sequence>
<dbReference type="STRING" id="2903.R1D5U7"/>
<feature type="compositionally biased region" description="Basic and acidic residues" evidence="1">
    <location>
        <begin position="494"/>
        <end position="503"/>
    </location>
</feature>
<feature type="region of interest" description="Disordered" evidence="1">
    <location>
        <begin position="15"/>
        <end position="60"/>
    </location>
</feature>
<evidence type="ECO:0000313" key="3">
    <source>
        <dbReference type="Proteomes" id="UP000013827"/>
    </source>
</evidence>
<dbReference type="GeneID" id="17250195"/>
<dbReference type="PaxDb" id="2903-EOD04064"/>
<feature type="compositionally biased region" description="Basic residues" evidence="1">
    <location>
        <begin position="534"/>
        <end position="549"/>
    </location>
</feature>
<reference evidence="2" key="2">
    <citation type="submission" date="2024-10" db="UniProtKB">
        <authorList>
            <consortium name="EnsemblProtists"/>
        </authorList>
    </citation>
    <scope>IDENTIFICATION</scope>
</reference>